<evidence type="ECO:0000313" key="2">
    <source>
        <dbReference type="EMBL" id="MDQ0427631.1"/>
    </source>
</evidence>
<keyword evidence="1" id="KW-0472">Membrane</keyword>
<evidence type="ECO:0000313" key="3">
    <source>
        <dbReference type="Proteomes" id="UP001241988"/>
    </source>
</evidence>
<protein>
    <submittedName>
        <fullName evidence="2">Uncharacterized protein</fullName>
    </submittedName>
</protein>
<gene>
    <name evidence="2" type="ORF">QOZ98_000456</name>
</gene>
<keyword evidence="3" id="KW-1185">Reference proteome</keyword>
<reference evidence="2 3" key="1">
    <citation type="submission" date="2023-07" db="EMBL/GenBank/DDBJ databases">
        <title>Genomic Encyclopedia of Type Strains, Phase IV (KMG-IV): sequencing the most valuable type-strain genomes for metagenomic binning, comparative biology and taxonomic classification.</title>
        <authorList>
            <person name="Goeker M."/>
        </authorList>
    </citation>
    <scope>NUCLEOTIDE SEQUENCE [LARGE SCALE GENOMIC DNA]</scope>
    <source>
        <strain evidence="2 3">DSM 16419</strain>
    </source>
</reference>
<keyword evidence="1" id="KW-1133">Transmembrane helix</keyword>
<organism evidence="2 3">
    <name type="scientific">Planomicrobium stackebrandtii</name>
    <dbReference type="NCBI Taxonomy" id="253160"/>
    <lineage>
        <taxon>Bacteria</taxon>
        <taxon>Bacillati</taxon>
        <taxon>Bacillota</taxon>
        <taxon>Bacilli</taxon>
        <taxon>Bacillales</taxon>
        <taxon>Caryophanaceae</taxon>
        <taxon>Planomicrobium</taxon>
    </lineage>
</organism>
<sequence>MKKENLVLLLFILAMAIAWGFVYWVFFAENVAGG</sequence>
<proteinExistence type="predicted"/>
<name>A0ABU0GQK4_9BACL</name>
<evidence type="ECO:0000256" key="1">
    <source>
        <dbReference type="SAM" id="Phobius"/>
    </source>
</evidence>
<comment type="caution">
    <text evidence="2">The sequence shown here is derived from an EMBL/GenBank/DDBJ whole genome shotgun (WGS) entry which is preliminary data.</text>
</comment>
<dbReference type="Proteomes" id="UP001241988">
    <property type="component" value="Unassembled WGS sequence"/>
</dbReference>
<accession>A0ABU0GQK4</accession>
<dbReference type="EMBL" id="JAUSWB010000001">
    <property type="protein sequence ID" value="MDQ0427631.1"/>
    <property type="molecule type" value="Genomic_DNA"/>
</dbReference>
<feature type="transmembrane region" description="Helical" evidence="1">
    <location>
        <begin position="7"/>
        <end position="26"/>
    </location>
</feature>
<keyword evidence="1" id="KW-0812">Transmembrane</keyword>